<proteinExistence type="predicted"/>
<protein>
    <recommendedName>
        <fullName evidence="4">Secreted protein</fullName>
    </recommendedName>
</protein>
<keyword evidence="1" id="KW-0732">Signal</keyword>
<dbReference type="STRING" id="870435.A0A0C3PFA4"/>
<feature type="chain" id="PRO_5002167917" description="Secreted protein" evidence="1">
    <location>
        <begin position="19"/>
        <end position="83"/>
    </location>
</feature>
<reference evidence="2 3" key="1">
    <citation type="submission" date="2014-04" db="EMBL/GenBank/DDBJ databases">
        <authorList>
            <consortium name="DOE Joint Genome Institute"/>
            <person name="Kuo A."/>
            <person name="Kohler A."/>
            <person name="Costa M.D."/>
            <person name="Nagy L.G."/>
            <person name="Floudas D."/>
            <person name="Copeland A."/>
            <person name="Barry K.W."/>
            <person name="Cichocki N."/>
            <person name="Veneault-Fourrey C."/>
            <person name="LaButti K."/>
            <person name="Lindquist E.A."/>
            <person name="Lipzen A."/>
            <person name="Lundell T."/>
            <person name="Morin E."/>
            <person name="Murat C."/>
            <person name="Sun H."/>
            <person name="Tunlid A."/>
            <person name="Henrissat B."/>
            <person name="Grigoriev I.V."/>
            <person name="Hibbett D.S."/>
            <person name="Martin F."/>
            <person name="Nordberg H.P."/>
            <person name="Cantor M.N."/>
            <person name="Hua S.X."/>
        </authorList>
    </citation>
    <scope>NUCLEOTIDE SEQUENCE [LARGE SCALE GENOMIC DNA]</scope>
    <source>
        <strain evidence="2 3">Marx 270</strain>
    </source>
</reference>
<dbReference type="Proteomes" id="UP000054217">
    <property type="component" value="Unassembled WGS sequence"/>
</dbReference>
<evidence type="ECO:0000256" key="1">
    <source>
        <dbReference type="SAM" id="SignalP"/>
    </source>
</evidence>
<sequence length="83" mass="8874">MWRGVCVTAATDVSFVLCVVVRSLLPGSPLDLLSEVRPLTGKVNAVTAIESRNVGLHGMCFACHIEAPFLQGVMQATCLKGRM</sequence>
<dbReference type="AlphaFoldDB" id="A0A0C3PFA4"/>
<dbReference type="EMBL" id="KN831962">
    <property type="protein sequence ID" value="KIO06594.1"/>
    <property type="molecule type" value="Genomic_DNA"/>
</dbReference>
<organism evidence="2 3">
    <name type="scientific">Pisolithus tinctorius Marx 270</name>
    <dbReference type="NCBI Taxonomy" id="870435"/>
    <lineage>
        <taxon>Eukaryota</taxon>
        <taxon>Fungi</taxon>
        <taxon>Dikarya</taxon>
        <taxon>Basidiomycota</taxon>
        <taxon>Agaricomycotina</taxon>
        <taxon>Agaricomycetes</taxon>
        <taxon>Agaricomycetidae</taxon>
        <taxon>Boletales</taxon>
        <taxon>Sclerodermatineae</taxon>
        <taxon>Pisolithaceae</taxon>
        <taxon>Pisolithus</taxon>
    </lineage>
</organism>
<name>A0A0C3PFA4_PISTI</name>
<gene>
    <name evidence="2" type="ORF">M404DRAFT_998719</name>
</gene>
<feature type="signal peptide" evidence="1">
    <location>
        <begin position="1"/>
        <end position="18"/>
    </location>
</feature>
<evidence type="ECO:0000313" key="2">
    <source>
        <dbReference type="EMBL" id="KIO06594.1"/>
    </source>
</evidence>
<accession>A0A0C3PFA4</accession>
<evidence type="ECO:0008006" key="4">
    <source>
        <dbReference type="Google" id="ProtNLM"/>
    </source>
</evidence>
<evidence type="ECO:0000313" key="3">
    <source>
        <dbReference type="Proteomes" id="UP000054217"/>
    </source>
</evidence>
<reference evidence="3" key="2">
    <citation type="submission" date="2015-01" db="EMBL/GenBank/DDBJ databases">
        <title>Evolutionary Origins and Diversification of the Mycorrhizal Mutualists.</title>
        <authorList>
            <consortium name="DOE Joint Genome Institute"/>
            <consortium name="Mycorrhizal Genomics Consortium"/>
            <person name="Kohler A."/>
            <person name="Kuo A."/>
            <person name="Nagy L.G."/>
            <person name="Floudas D."/>
            <person name="Copeland A."/>
            <person name="Barry K.W."/>
            <person name="Cichocki N."/>
            <person name="Veneault-Fourrey C."/>
            <person name="LaButti K."/>
            <person name="Lindquist E.A."/>
            <person name="Lipzen A."/>
            <person name="Lundell T."/>
            <person name="Morin E."/>
            <person name="Murat C."/>
            <person name="Riley R."/>
            <person name="Ohm R."/>
            <person name="Sun H."/>
            <person name="Tunlid A."/>
            <person name="Henrissat B."/>
            <person name="Grigoriev I.V."/>
            <person name="Hibbett D.S."/>
            <person name="Martin F."/>
        </authorList>
    </citation>
    <scope>NUCLEOTIDE SEQUENCE [LARGE SCALE GENOMIC DNA]</scope>
    <source>
        <strain evidence="3">Marx 270</strain>
    </source>
</reference>
<dbReference type="InParanoid" id="A0A0C3PFA4"/>
<keyword evidence="3" id="KW-1185">Reference proteome</keyword>
<dbReference type="HOGENOM" id="CLU_2543472_0_0_1"/>